<dbReference type="OrthoDB" id="9807246at2"/>
<dbReference type="PROSITE" id="PS51891">
    <property type="entry name" value="CENP_V_GFA"/>
    <property type="match status" value="1"/>
</dbReference>
<evidence type="ECO:0000256" key="1">
    <source>
        <dbReference type="ARBA" id="ARBA00005495"/>
    </source>
</evidence>
<dbReference type="eggNOG" id="COG3791">
    <property type="taxonomic scope" value="Bacteria"/>
</dbReference>
<evidence type="ECO:0000256" key="2">
    <source>
        <dbReference type="ARBA" id="ARBA00022723"/>
    </source>
</evidence>
<evidence type="ECO:0000313" key="6">
    <source>
        <dbReference type="EMBL" id="ESR27504.1"/>
    </source>
</evidence>
<keyword evidence="7" id="KW-1185">Reference proteome</keyword>
<dbReference type="Gene3D" id="3.90.1590.10">
    <property type="entry name" value="glutathione-dependent formaldehyde- activating enzyme (gfa)"/>
    <property type="match status" value="1"/>
</dbReference>
<keyword evidence="4" id="KW-0456">Lyase</keyword>
<keyword evidence="3" id="KW-0862">Zinc</keyword>
<reference evidence="6 7" key="1">
    <citation type="journal article" date="2014" name="Genome Announc.">
        <title>Draft Genome Sequence of Lutibaculum baratangense Strain AMV1T, Isolated from a Mud Volcano in Andamans, India.</title>
        <authorList>
            <person name="Singh A."/>
            <person name="Sreenivas A."/>
            <person name="Sathyanarayana Reddy G."/>
            <person name="Pinnaka A.K."/>
            <person name="Shivaji S."/>
        </authorList>
    </citation>
    <scope>NUCLEOTIDE SEQUENCE [LARGE SCALE GENOMIC DNA]</scope>
    <source>
        <strain evidence="6 7">AMV1</strain>
    </source>
</reference>
<accession>V4RQH2</accession>
<dbReference type="SUPFAM" id="SSF51316">
    <property type="entry name" value="Mss4-like"/>
    <property type="match status" value="1"/>
</dbReference>
<dbReference type="RefSeq" id="WP_023430186.1">
    <property type="nucleotide sequence ID" value="NZ_AWXZ01000002.1"/>
</dbReference>
<keyword evidence="2" id="KW-0479">Metal-binding</keyword>
<dbReference type="InterPro" id="IPR006913">
    <property type="entry name" value="CENP-V/GFA"/>
</dbReference>
<dbReference type="Pfam" id="PF04828">
    <property type="entry name" value="GFA"/>
    <property type="match status" value="1"/>
</dbReference>
<feature type="domain" description="CENP-V/GFA" evidence="5">
    <location>
        <begin position="2"/>
        <end position="120"/>
    </location>
</feature>
<dbReference type="AlphaFoldDB" id="V4RQH2"/>
<dbReference type="GO" id="GO:0046872">
    <property type="term" value="F:metal ion binding"/>
    <property type="evidence" value="ECO:0007669"/>
    <property type="project" value="UniProtKB-KW"/>
</dbReference>
<evidence type="ECO:0000259" key="5">
    <source>
        <dbReference type="PROSITE" id="PS51891"/>
    </source>
</evidence>
<evidence type="ECO:0000313" key="7">
    <source>
        <dbReference type="Proteomes" id="UP000017819"/>
    </source>
</evidence>
<sequence length="154" mass="17146">MTTGGCSCGAVRYRLDGPPMFVHCCHCRDCQRQTGSGFVVNALIESSHVQLIAGKPQPVTVPTESGYPHDILRCPECRVAAWSDYGRRGTMIFLRVGTLDEPVTITPDVHIYTRSKLPWVALPPGVPAFAEYYEIEALWPAESLRRRAALNMKR</sequence>
<dbReference type="STRING" id="631454.N177_0027"/>
<evidence type="ECO:0000256" key="3">
    <source>
        <dbReference type="ARBA" id="ARBA00022833"/>
    </source>
</evidence>
<dbReference type="InterPro" id="IPR011057">
    <property type="entry name" value="Mss4-like_sf"/>
</dbReference>
<proteinExistence type="inferred from homology"/>
<evidence type="ECO:0000256" key="4">
    <source>
        <dbReference type="ARBA" id="ARBA00023239"/>
    </source>
</evidence>
<comment type="caution">
    <text evidence="6">The sequence shown here is derived from an EMBL/GenBank/DDBJ whole genome shotgun (WGS) entry which is preliminary data.</text>
</comment>
<gene>
    <name evidence="6" type="ORF">N177_0027</name>
</gene>
<dbReference type="GO" id="GO:0016846">
    <property type="term" value="F:carbon-sulfur lyase activity"/>
    <property type="evidence" value="ECO:0007669"/>
    <property type="project" value="InterPro"/>
</dbReference>
<dbReference type="Proteomes" id="UP000017819">
    <property type="component" value="Unassembled WGS sequence"/>
</dbReference>
<protein>
    <recommendedName>
        <fullName evidence="5">CENP-V/GFA domain-containing protein</fullName>
    </recommendedName>
</protein>
<dbReference type="PANTHER" id="PTHR33337">
    <property type="entry name" value="GFA DOMAIN-CONTAINING PROTEIN"/>
    <property type="match status" value="1"/>
</dbReference>
<organism evidence="6 7">
    <name type="scientific">Lutibaculum baratangense AMV1</name>
    <dbReference type="NCBI Taxonomy" id="631454"/>
    <lineage>
        <taxon>Bacteria</taxon>
        <taxon>Pseudomonadati</taxon>
        <taxon>Pseudomonadota</taxon>
        <taxon>Alphaproteobacteria</taxon>
        <taxon>Hyphomicrobiales</taxon>
        <taxon>Tepidamorphaceae</taxon>
        <taxon>Lutibaculum</taxon>
    </lineage>
</organism>
<comment type="similarity">
    <text evidence="1">Belongs to the Gfa family.</text>
</comment>
<dbReference type="EMBL" id="AWXZ01000002">
    <property type="protein sequence ID" value="ESR27504.1"/>
    <property type="molecule type" value="Genomic_DNA"/>
</dbReference>
<name>V4RQH2_9HYPH</name>
<dbReference type="PANTHER" id="PTHR33337:SF33">
    <property type="entry name" value="CENP-V_GFA DOMAIN-CONTAINING PROTEIN"/>
    <property type="match status" value="1"/>
</dbReference>
<dbReference type="PATRIC" id="fig|631454.5.peg.27"/>